<dbReference type="Gene3D" id="2.40.420.20">
    <property type="match status" value="1"/>
</dbReference>
<dbReference type="Proteomes" id="UP000038622">
    <property type="component" value="Unassembled WGS sequence"/>
</dbReference>
<dbReference type="InterPro" id="IPR051909">
    <property type="entry name" value="MFP_Cation_Efflux"/>
</dbReference>
<dbReference type="Proteomes" id="UP000045175">
    <property type="component" value="Unassembled WGS sequence"/>
</dbReference>
<keyword evidence="1" id="KW-0813">Transport</keyword>
<organism evidence="8 10">
    <name type="scientific">Helicobacter ailurogastricus</name>
    <dbReference type="NCBI Taxonomy" id="1578720"/>
    <lineage>
        <taxon>Bacteria</taxon>
        <taxon>Pseudomonadati</taxon>
        <taxon>Campylobacterota</taxon>
        <taxon>Epsilonproteobacteria</taxon>
        <taxon>Campylobacterales</taxon>
        <taxon>Helicobacteraceae</taxon>
        <taxon>Helicobacter</taxon>
    </lineage>
</organism>
<evidence type="ECO:0000313" key="6">
    <source>
        <dbReference type="EMBL" id="CRF41548.1"/>
    </source>
</evidence>
<dbReference type="Gene3D" id="2.40.30.170">
    <property type="match status" value="1"/>
</dbReference>
<dbReference type="EMBL" id="CDML01000044">
    <property type="protein sequence ID" value="CRF41548.1"/>
    <property type="molecule type" value="Genomic_DNA"/>
</dbReference>
<dbReference type="AlphaFoldDB" id="A0A0K2XH51"/>
<dbReference type="EMBL" id="CDMN01000067">
    <property type="protein sequence ID" value="CRF44933.1"/>
    <property type="molecule type" value="Genomic_DNA"/>
</dbReference>
<feature type="domain" description="CusB-like barrel-sandwich hybrid" evidence="3">
    <location>
        <begin position="51"/>
        <end position="159"/>
    </location>
</feature>
<dbReference type="RefSeq" id="WP_053941837.1">
    <property type="nucleotide sequence ID" value="NZ_CDMH01000059.1"/>
</dbReference>
<dbReference type="SUPFAM" id="SSF111369">
    <property type="entry name" value="HlyD-like secretion proteins"/>
    <property type="match status" value="1"/>
</dbReference>
<evidence type="ECO:0000313" key="9">
    <source>
        <dbReference type="Proteomes" id="UP000038622"/>
    </source>
</evidence>
<dbReference type="Pfam" id="PF25975">
    <property type="entry name" value="CzcB_C"/>
    <property type="match status" value="1"/>
</dbReference>
<evidence type="ECO:0000313" key="11">
    <source>
        <dbReference type="Proteomes" id="UP000045175"/>
    </source>
</evidence>
<feature type="domain" description="CusB-like beta-barrel" evidence="4">
    <location>
        <begin position="168"/>
        <end position="238"/>
    </location>
</feature>
<dbReference type="PANTHER" id="PTHR30097:SF15">
    <property type="entry name" value="CATION EFFLUX SYSTEM PROTEIN CUSB"/>
    <property type="match status" value="1"/>
</dbReference>
<reference evidence="9" key="2">
    <citation type="submission" date="2014-12" db="EMBL/GenBank/DDBJ databases">
        <authorList>
            <person name="Smet A."/>
        </authorList>
    </citation>
    <scope>NUCLEOTIDE SEQUENCE [LARGE SCALE GENOMIC DNA]</scope>
</reference>
<sequence length="314" mass="35414">MKKWIFGLFLGLAHLQAVGSVAVQLKEFAPFRQYYATLQADERKVYSYNLRFDGFVEKLYVNRTYQSVRAGDKLFSIYSPALISVQSELLSSLHFNRQVAQMQEKLRLLGVGAGEINKIMQTKKVQNSVEMLSPFSGVVFTKNINEGEFIKSGALVFQIIDLKALYVLVRVNQEDLDFVRHLSKAQIRVEGVPGVFNLEFSNINPLVGAQDKMLEARFILKNPNNLFFPNMFAKVTIYQPAQKMLVLPKEAVLIKNGRAIVFKKDDDSFDITEIKAKRLSDGSYQVLEGLKAGDEVAKNALFILDADAINNGDE</sequence>
<reference evidence="10 11" key="3">
    <citation type="submission" date="2014-12" db="EMBL/GenBank/DDBJ databases">
        <authorList>
            <person name="Jaenicke S."/>
        </authorList>
    </citation>
    <scope>NUCLEOTIDE SEQUENCE [LARGE SCALE GENOMIC DNA]</scope>
</reference>
<dbReference type="Gene3D" id="2.40.50.100">
    <property type="match status" value="1"/>
</dbReference>
<dbReference type="InterPro" id="IPR058792">
    <property type="entry name" value="Beta-barrel_RND_2"/>
</dbReference>
<reference evidence="8" key="1">
    <citation type="submission" date="2014-12" db="EMBL/GenBank/DDBJ databases">
        <title>Whole genome sequences of four Staphylococcus schleiferi canine isolates.</title>
        <authorList>
            <person name="Misic A.M."/>
            <person name="Cain C."/>
            <person name="Morris D.O."/>
            <person name="Rankin S."/>
            <person name="Beiting D."/>
        </authorList>
    </citation>
    <scope>NUCLEOTIDE SEQUENCE</scope>
    <source>
        <strain evidence="6">ASB11</strain>
        <strain evidence="7">ASB13</strain>
        <strain evidence="8">ASB9</strain>
    </source>
</reference>
<feature type="chain" id="PRO_5013456505" evidence="2">
    <location>
        <begin position="20"/>
        <end position="314"/>
    </location>
</feature>
<keyword evidence="9" id="KW-1185">Reference proteome</keyword>
<evidence type="ECO:0000313" key="10">
    <source>
        <dbReference type="Proteomes" id="UP000041394"/>
    </source>
</evidence>
<dbReference type="Pfam" id="PF25954">
    <property type="entry name" value="Beta-barrel_RND_2"/>
    <property type="match status" value="1"/>
</dbReference>
<dbReference type="EMBL" id="CDMH01000059">
    <property type="protein sequence ID" value="CRF43265.1"/>
    <property type="molecule type" value="Genomic_DNA"/>
</dbReference>
<dbReference type="OrthoDB" id="9806939at2"/>
<evidence type="ECO:0000259" key="4">
    <source>
        <dbReference type="Pfam" id="PF25954"/>
    </source>
</evidence>
<dbReference type="GO" id="GO:0046914">
    <property type="term" value="F:transition metal ion binding"/>
    <property type="evidence" value="ECO:0007669"/>
    <property type="project" value="TreeGrafter"/>
</dbReference>
<accession>A0A0K2XH51</accession>
<feature type="domain" description="CzcB-like C-terminal circularly permuted SH3-like" evidence="5">
    <location>
        <begin position="246"/>
        <end position="304"/>
    </location>
</feature>
<evidence type="ECO:0000259" key="5">
    <source>
        <dbReference type="Pfam" id="PF25975"/>
    </source>
</evidence>
<dbReference type="PANTHER" id="PTHR30097">
    <property type="entry name" value="CATION EFFLUX SYSTEM PROTEIN CUSB"/>
    <property type="match status" value="1"/>
</dbReference>
<evidence type="ECO:0000256" key="2">
    <source>
        <dbReference type="SAM" id="SignalP"/>
    </source>
</evidence>
<dbReference type="Pfam" id="PF25919">
    <property type="entry name" value="BSH_CusB"/>
    <property type="match status" value="1"/>
</dbReference>
<evidence type="ECO:0000313" key="8">
    <source>
        <dbReference type="EMBL" id="CRF44933.1"/>
    </source>
</evidence>
<evidence type="ECO:0000313" key="7">
    <source>
        <dbReference type="EMBL" id="CRF43265.1"/>
    </source>
</evidence>
<gene>
    <name evidence="6" type="ORF">HAL011_13490</name>
    <name evidence="7" type="ORF">HAL013_14910</name>
    <name evidence="8" type="ORF">HAL09_15590</name>
</gene>
<name>A0A0K2XH51_9HELI</name>
<evidence type="ECO:0000259" key="3">
    <source>
        <dbReference type="Pfam" id="PF25919"/>
    </source>
</evidence>
<dbReference type="GO" id="GO:0030288">
    <property type="term" value="C:outer membrane-bounded periplasmic space"/>
    <property type="evidence" value="ECO:0007669"/>
    <property type="project" value="TreeGrafter"/>
</dbReference>
<dbReference type="GO" id="GO:0060003">
    <property type="term" value="P:copper ion export"/>
    <property type="evidence" value="ECO:0007669"/>
    <property type="project" value="TreeGrafter"/>
</dbReference>
<proteinExistence type="predicted"/>
<keyword evidence="2" id="KW-0732">Signal</keyword>
<dbReference type="STRING" id="1578720.HAL011_13490"/>
<evidence type="ECO:0000256" key="1">
    <source>
        <dbReference type="ARBA" id="ARBA00022448"/>
    </source>
</evidence>
<protein>
    <submittedName>
        <fullName evidence="8">Probable Co/Zn/Cd efflux system membrane fusion protein</fullName>
    </submittedName>
</protein>
<feature type="signal peptide" evidence="2">
    <location>
        <begin position="1"/>
        <end position="19"/>
    </location>
</feature>
<dbReference type="Proteomes" id="UP000041394">
    <property type="component" value="Unassembled WGS sequence"/>
</dbReference>
<dbReference type="GO" id="GO:0015679">
    <property type="term" value="P:plasma membrane copper ion transport"/>
    <property type="evidence" value="ECO:0007669"/>
    <property type="project" value="TreeGrafter"/>
</dbReference>
<dbReference type="InterPro" id="IPR058649">
    <property type="entry name" value="CzcB_C"/>
</dbReference>
<dbReference type="InterPro" id="IPR058790">
    <property type="entry name" value="BSH_CusB"/>
</dbReference>